<feature type="compositionally biased region" description="Polar residues" evidence="1">
    <location>
        <begin position="570"/>
        <end position="581"/>
    </location>
</feature>
<evidence type="ECO:0000256" key="1">
    <source>
        <dbReference type="SAM" id="MobiDB-lite"/>
    </source>
</evidence>
<reference evidence="3 4" key="1">
    <citation type="submission" date="2019-05" db="EMBL/GenBank/DDBJ databases">
        <title>Emergence of the Ug99 lineage of the wheat stem rust pathogen through somatic hybridization.</title>
        <authorList>
            <person name="Li F."/>
            <person name="Upadhyaya N.M."/>
            <person name="Sperschneider J."/>
            <person name="Matny O."/>
            <person name="Nguyen-Phuc H."/>
            <person name="Mago R."/>
            <person name="Raley C."/>
            <person name="Miller M.E."/>
            <person name="Silverstein K.A.T."/>
            <person name="Henningsen E."/>
            <person name="Hirsch C.D."/>
            <person name="Visser B."/>
            <person name="Pretorius Z.A."/>
            <person name="Steffenson B.J."/>
            <person name="Schwessinger B."/>
            <person name="Dodds P.N."/>
            <person name="Figueroa M."/>
        </authorList>
    </citation>
    <scope>NUCLEOTIDE SEQUENCE [LARGE SCALE GENOMIC DNA]</scope>
    <source>
        <strain evidence="3">21-0</strain>
    </source>
</reference>
<evidence type="ECO:0000256" key="2">
    <source>
        <dbReference type="SAM" id="Phobius"/>
    </source>
</evidence>
<evidence type="ECO:0000313" key="4">
    <source>
        <dbReference type="Proteomes" id="UP000324748"/>
    </source>
</evidence>
<evidence type="ECO:0000313" key="3">
    <source>
        <dbReference type="EMBL" id="KAA1090892.1"/>
    </source>
</evidence>
<organism evidence="3 4">
    <name type="scientific">Puccinia graminis f. sp. tritici</name>
    <dbReference type="NCBI Taxonomy" id="56615"/>
    <lineage>
        <taxon>Eukaryota</taxon>
        <taxon>Fungi</taxon>
        <taxon>Dikarya</taxon>
        <taxon>Basidiomycota</taxon>
        <taxon>Pucciniomycotina</taxon>
        <taxon>Pucciniomycetes</taxon>
        <taxon>Pucciniales</taxon>
        <taxon>Pucciniaceae</taxon>
        <taxon>Puccinia</taxon>
    </lineage>
</organism>
<feature type="compositionally biased region" description="Low complexity" evidence="1">
    <location>
        <begin position="431"/>
        <end position="444"/>
    </location>
</feature>
<gene>
    <name evidence="3" type="ORF">PGT21_017104</name>
</gene>
<dbReference type="Proteomes" id="UP000324748">
    <property type="component" value="Unassembled WGS sequence"/>
</dbReference>
<feature type="region of interest" description="Disordered" evidence="1">
    <location>
        <begin position="564"/>
        <end position="608"/>
    </location>
</feature>
<feature type="transmembrane region" description="Helical" evidence="2">
    <location>
        <begin position="236"/>
        <end position="257"/>
    </location>
</feature>
<dbReference type="EMBL" id="VSWC01000092">
    <property type="protein sequence ID" value="KAA1090892.1"/>
    <property type="molecule type" value="Genomic_DNA"/>
</dbReference>
<feature type="compositionally biased region" description="Polar residues" evidence="1">
    <location>
        <begin position="590"/>
        <end position="603"/>
    </location>
</feature>
<feature type="transmembrane region" description="Helical" evidence="2">
    <location>
        <begin position="191"/>
        <end position="215"/>
    </location>
</feature>
<feature type="compositionally biased region" description="Polar residues" evidence="1">
    <location>
        <begin position="401"/>
        <end position="411"/>
    </location>
</feature>
<keyword evidence="2" id="KW-1133">Transmembrane helix</keyword>
<feature type="region of interest" description="Disordered" evidence="1">
    <location>
        <begin position="390"/>
        <end position="474"/>
    </location>
</feature>
<feature type="transmembrane region" description="Helical" evidence="2">
    <location>
        <begin position="321"/>
        <end position="345"/>
    </location>
</feature>
<dbReference type="AlphaFoldDB" id="A0A5B0NQF4"/>
<feature type="transmembrane region" description="Helical" evidence="2">
    <location>
        <begin position="101"/>
        <end position="120"/>
    </location>
</feature>
<comment type="caution">
    <text evidence="3">The sequence shown here is derived from an EMBL/GenBank/DDBJ whole genome shotgun (WGS) entry which is preliminary data.</text>
</comment>
<keyword evidence="2" id="KW-0472">Membrane</keyword>
<keyword evidence="2" id="KW-0812">Transmembrane</keyword>
<sequence>MGNWTLCLISPLFKIGKRKERIAANLHGKIFTNSLTGNSQKMHYSPQIAILEALTCTLMLIFTSGIHGIMIGSNQWFRRKNKKTLHSDPEPRNSFHLIMRFIYLLGLPVYAIQGITVAYIKYQVGFLPVEMGGYPVPYTSWSPSHVRLITIIYYLKALGWSGEGIVHLEELAFWVFLIHLKENSPTLVQKYILPGAIHFLFLVLNGLAFILLSLASTGTMVSIVSAFKQDVMLAEGILMTFATGFNLSVTCAFFWVFSKFPAWLRDLKKRGAPAELLIRLHGFGTLNEIRMIFRLIFTAPLLALSADGLMPQPFLNKRVWVVDLIAMTSVVAFAAQGVITLLIFLPRNLSKECGFNMEDSKRQTKAPSNLGHNALNRSFDFSRERSNSIEQEFSPSALPENPSSPSTTIVVNCNGEKPKSPRSDISTPNRPTSGTSSSQPFSFSDLGQNGTSGISDLNNTPCPPPSRQKSFMKHERRFARASSCRLQQDPVKPFPQITSQAAKADAKSIPEDRLEASPPCDSEKFSNLRSEMKSHSEHGNLISYPIASPLTHFPRYFAPSQPRSLESWETEQTMSTISPRTNYHRPPPSLSQTESQSPENLSSIHPAIRNFKSPINICSTSFQDKERTPWND</sequence>
<accession>A0A5B0NQF4</accession>
<feature type="transmembrane region" description="Helical" evidence="2">
    <location>
        <begin position="48"/>
        <end position="72"/>
    </location>
</feature>
<dbReference type="OrthoDB" id="2496199at2759"/>
<proteinExistence type="predicted"/>
<keyword evidence="4" id="KW-1185">Reference proteome</keyword>
<feature type="compositionally biased region" description="Basic and acidic residues" evidence="1">
    <location>
        <begin position="504"/>
        <end position="525"/>
    </location>
</feature>
<feature type="compositionally biased region" description="Polar residues" evidence="1">
    <location>
        <begin position="445"/>
        <end position="460"/>
    </location>
</feature>
<name>A0A5B0NQF4_PUCGR</name>
<protein>
    <submittedName>
        <fullName evidence="3">Uncharacterized protein</fullName>
    </submittedName>
</protein>
<feature type="region of interest" description="Disordered" evidence="1">
    <location>
        <begin position="502"/>
        <end position="525"/>
    </location>
</feature>
<feature type="transmembrane region" description="Helical" evidence="2">
    <location>
        <begin position="291"/>
        <end position="309"/>
    </location>
</feature>